<keyword evidence="1" id="KW-0472">Membrane</keyword>
<evidence type="ECO:0000256" key="1">
    <source>
        <dbReference type="SAM" id="Phobius"/>
    </source>
</evidence>
<evidence type="ECO:0000313" key="3">
    <source>
        <dbReference type="Proteomes" id="UP001494588"/>
    </source>
</evidence>
<sequence length="61" mass="7022">MVISFAFLIAFTAFDASNFNRQYSNLLLMLPLLMLPLLMLPLLMLPLLMLPLLMLPLLMLR</sequence>
<keyword evidence="1" id="KW-1133">Transmembrane helix</keyword>
<evidence type="ECO:0000313" key="2">
    <source>
        <dbReference type="EMBL" id="MEM5286848.1"/>
    </source>
</evidence>
<protein>
    <submittedName>
        <fullName evidence="2">Uncharacterized protein</fullName>
    </submittedName>
</protein>
<dbReference type="Proteomes" id="UP001494588">
    <property type="component" value="Unassembled WGS sequence"/>
</dbReference>
<proteinExistence type="predicted"/>
<gene>
    <name evidence="2" type="ORF">V4C55_14095</name>
</gene>
<name>A0ABU9QBR7_9BURK</name>
<dbReference type="RefSeq" id="WP_201651114.1">
    <property type="nucleotide sequence ID" value="NZ_CAJHCS010000011.1"/>
</dbReference>
<reference evidence="2 3" key="1">
    <citation type="submission" date="2024-01" db="EMBL/GenBank/DDBJ databases">
        <title>The diversity of rhizobia nodulating Mimosa spp. in eleven states of Brazil covering several biomes is determined by host plant, location, and edaphic factors.</title>
        <authorList>
            <person name="Rouws L."/>
            <person name="Barauna A."/>
            <person name="Beukes C."/>
            <person name="De Faria S.M."/>
            <person name="Gross E."/>
            <person name="Dos Reis Junior F.B."/>
            <person name="Simon M."/>
            <person name="Maluk M."/>
            <person name="Odee D.W."/>
            <person name="Kenicer G."/>
            <person name="Young J.P.W."/>
            <person name="Reis V.M."/>
            <person name="Zilli J."/>
            <person name="James E.K."/>
        </authorList>
    </citation>
    <scope>NUCLEOTIDE SEQUENCE [LARGE SCALE GENOMIC DNA]</scope>
    <source>
        <strain evidence="2 3">JPY77</strain>
    </source>
</reference>
<organism evidence="2 3">
    <name type="scientific">Paraburkholderia sabiae</name>
    <dbReference type="NCBI Taxonomy" id="273251"/>
    <lineage>
        <taxon>Bacteria</taxon>
        <taxon>Pseudomonadati</taxon>
        <taxon>Pseudomonadota</taxon>
        <taxon>Betaproteobacteria</taxon>
        <taxon>Burkholderiales</taxon>
        <taxon>Burkholderiaceae</taxon>
        <taxon>Paraburkholderia</taxon>
    </lineage>
</organism>
<comment type="caution">
    <text evidence="2">The sequence shown here is derived from an EMBL/GenBank/DDBJ whole genome shotgun (WGS) entry which is preliminary data.</text>
</comment>
<accession>A0ABU9QBR7</accession>
<feature type="transmembrane region" description="Helical" evidence="1">
    <location>
        <begin position="32"/>
        <end position="60"/>
    </location>
</feature>
<keyword evidence="1" id="KW-0812">Transmembrane</keyword>
<keyword evidence="3" id="KW-1185">Reference proteome</keyword>
<dbReference type="EMBL" id="JAZHGC010000010">
    <property type="protein sequence ID" value="MEM5286848.1"/>
    <property type="molecule type" value="Genomic_DNA"/>
</dbReference>